<name>A0ABP9UM08_9BACT</name>
<dbReference type="PANTHER" id="PTHR13504">
    <property type="entry name" value="FIDO DOMAIN-CONTAINING PROTEIN DDB_G0283145"/>
    <property type="match status" value="1"/>
</dbReference>
<reference evidence="2 3" key="1">
    <citation type="submission" date="2024-02" db="EMBL/GenBank/DDBJ databases">
        <title>Haloferula sargassicola NBRC 104335.</title>
        <authorList>
            <person name="Ichikawa N."/>
            <person name="Katano-Makiyama Y."/>
            <person name="Hidaka K."/>
        </authorList>
    </citation>
    <scope>NUCLEOTIDE SEQUENCE [LARGE SCALE GENOMIC DNA]</scope>
    <source>
        <strain evidence="2 3">NBRC 104335</strain>
    </source>
</reference>
<protein>
    <recommendedName>
        <fullName evidence="1">Fido domain-containing protein</fullName>
    </recommendedName>
</protein>
<dbReference type="EMBL" id="BAABRI010000007">
    <property type="protein sequence ID" value="GAA5482349.1"/>
    <property type="molecule type" value="Genomic_DNA"/>
</dbReference>
<evidence type="ECO:0000313" key="3">
    <source>
        <dbReference type="Proteomes" id="UP001476282"/>
    </source>
</evidence>
<dbReference type="RefSeq" id="WP_353566492.1">
    <property type="nucleotide sequence ID" value="NZ_BAABRI010000007.1"/>
</dbReference>
<organism evidence="2 3">
    <name type="scientific">Haloferula sargassicola</name>
    <dbReference type="NCBI Taxonomy" id="490096"/>
    <lineage>
        <taxon>Bacteria</taxon>
        <taxon>Pseudomonadati</taxon>
        <taxon>Verrucomicrobiota</taxon>
        <taxon>Verrucomicrobiia</taxon>
        <taxon>Verrucomicrobiales</taxon>
        <taxon>Verrucomicrobiaceae</taxon>
        <taxon>Haloferula</taxon>
    </lineage>
</organism>
<accession>A0ABP9UM08</accession>
<evidence type="ECO:0000259" key="1">
    <source>
        <dbReference type="PROSITE" id="PS51459"/>
    </source>
</evidence>
<feature type="domain" description="Fido" evidence="1">
    <location>
        <begin position="90"/>
        <end position="221"/>
    </location>
</feature>
<dbReference type="InterPro" id="IPR003812">
    <property type="entry name" value="Fido"/>
</dbReference>
<dbReference type="PANTHER" id="PTHR13504:SF38">
    <property type="entry name" value="FIDO DOMAIN-CONTAINING PROTEIN"/>
    <property type="match status" value="1"/>
</dbReference>
<dbReference type="InterPro" id="IPR040198">
    <property type="entry name" value="Fido_containing"/>
</dbReference>
<proteinExistence type="predicted"/>
<dbReference type="SUPFAM" id="SSF140931">
    <property type="entry name" value="Fic-like"/>
    <property type="match status" value="1"/>
</dbReference>
<dbReference type="Gene3D" id="1.10.3290.10">
    <property type="entry name" value="Fido-like domain"/>
    <property type="match status" value="1"/>
</dbReference>
<evidence type="ECO:0000313" key="2">
    <source>
        <dbReference type="EMBL" id="GAA5482349.1"/>
    </source>
</evidence>
<dbReference type="InterPro" id="IPR036597">
    <property type="entry name" value="Fido-like_dom_sf"/>
</dbReference>
<keyword evidence="3" id="KW-1185">Reference proteome</keyword>
<sequence>MTLASKHERLSGLRPLSPAAVRSLAEAWEVRMIYESNSIEGNSLTLRETEIVLSKGVTVSGKPLKDHLEAVNLSKAWERLKALALPATELTERDLLDLHEIIMGGIDESGAGSYRTSAVRIAGSNHVPPNAVKVPDLMADLFADLSADPVERAARLHHGVSAIHPFNDGNGRAARLAMNFVLIAAGYPPVSISPEIRGEYYAALEAADAGDFATWQAFISRHVEAELDIWLDALTEN</sequence>
<comment type="caution">
    <text evidence="2">The sequence shown here is derived from an EMBL/GenBank/DDBJ whole genome shotgun (WGS) entry which is preliminary data.</text>
</comment>
<gene>
    <name evidence="2" type="ORF">Hsar01_01567</name>
</gene>
<dbReference type="PROSITE" id="PS51459">
    <property type="entry name" value="FIDO"/>
    <property type="match status" value="1"/>
</dbReference>
<dbReference type="Pfam" id="PF02661">
    <property type="entry name" value="Fic"/>
    <property type="match status" value="1"/>
</dbReference>
<dbReference type="Proteomes" id="UP001476282">
    <property type="component" value="Unassembled WGS sequence"/>
</dbReference>